<dbReference type="GO" id="GO:0016746">
    <property type="term" value="F:acyltransferase activity"/>
    <property type="evidence" value="ECO:0007669"/>
    <property type="project" value="UniProtKB-KW"/>
</dbReference>
<dbReference type="EC" id="2.3.-.-" evidence="4"/>
<proteinExistence type="predicted"/>
<gene>
    <name evidence="4" type="ORF">ACFSFX_00995</name>
</gene>
<comment type="caution">
    <text evidence="4">The sequence shown here is derived from an EMBL/GenBank/DDBJ whole genome shotgun (WGS) entry which is preliminary data.</text>
</comment>
<evidence type="ECO:0000256" key="2">
    <source>
        <dbReference type="ARBA" id="ARBA00023315"/>
    </source>
</evidence>
<dbReference type="InterPro" id="IPR050832">
    <property type="entry name" value="Bact_Acetyltransf"/>
</dbReference>
<dbReference type="SUPFAM" id="SSF55729">
    <property type="entry name" value="Acyl-CoA N-acyltransferases (Nat)"/>
    <property type="match status" value="1"/>
</dbReference>
<dbReference type="PANTHER" id="PTHR43877">
    <property type="entry name" value="AMINOALKYLPHOSPHONATE N-ACETYLTRANSFERASE-RELATED-RELATED"/>
    <property type="match status" value="1"/>
</dbReference>
<dbReference type="Proteomes" id="UP001597307">
    <property type="component" value="Unassembled WGS sequence"/>
</dbReference>
<feature type="domain" description="N-acetyltransferase" evidence="3">
    <location>
        <begin position="4"/>
        <end position="172"/>
    </location>
</feature>
<keyword evidence="5" id="KW-1185">Reference proteome</keyword>
<dbReference type="EMBL" id="JBHUGA010000003">
    <property type="protein sequence ID" value="MFD1845172.1"/>
    <property type="molecule type" value="Genomic_DNA"/>
</dbReference>
<evidence type="ECO:0000259" key="3">
    <source>
        <dbReference type="PROSITE" id="PS51186"/>
    </source>
</evidence>
<dbReference type="Pfam" id="PF00583">
    <property type="entry name" value="Acetyltransf_1"/>
    <property type="match status" value="1"/>
</dbReference>
<dbReference type="InterPro" id="IPR000182">
    <property type="entry name" value="GNAT_dom"/>
</dbReference>
<reference evidence="5" key="1">
    <citation type="journal article" date="2019" name="Int. J. Syst. Evol. Microbiol.">
        <title>The Global Catalogue of Microorganisms (GCM) 10K type strain sequencing project: providing services to taxonomists for standard genome sequencing and annotation.</title>
        <authorList>
            <consortium name="The Broad Institute Genomics Platform"/>
            <consortium name="The Broad Institute Genome Sequencing Center for Infectious Disease"/>
            <person name="Wu L."/>
            <person name="Ma J."/>
        </authorList>
    </citation>
    <scope>NUCLEOTIDE SEQUENCE [LARGE SCALE GENOMIC DNA]</scope>
    <source>
        <strain evidence="5">JCM 11496</strain>
    </source>
</reference>
<dbReference type="RefSeq" id="WP_343877192.1">
    <property type="nucleotide sequence ID" value="NZ_BAAAIJ010000003.1"/>
</dbReference>
<dbReference type="PROSITE" id="PS51186">
    <property type="entry name" value="GNAT"/>
    <property type="match status" value="1"/>
</dbReference>
<evidence type="ECO:0000313" key="4">
    <source>
        <dbReference type="EMBL" id="MFD1845172.1"/>
    </source>
</evidence>
<name>A0ABW4Q365_9MICC</name>
<organism evidence="4 5">
    <name type="scientific">Arthrobacter flavus</name>
    <dbReference type="NCBI Taxonomy" id="95172"/>
    <lineage>
        <taxon>Bacteria</taxon>
        <taxon>Bacillati</taxon>
        <taxon>Actinomycetota</taxon>
        <taxon>Actinomycetes</taxon>
        <taxon>Micrococcales</taxon>
        <taxon>Micrococcaceae</taxon>
        <taxon>Arthrobacter</taxon>
    </lineage>
</organism>
<evidence type="ECO:0000313" key="5">
    <source>
        <dbReference type="Proteomes" id="UP001597307"/>
    </source>
</evidence>
<sequence>MSTIEIRSAGDQDIQDLALVHVQAWQWAYRGLIPDVVLEGLDADQRARSWNQMLHQQMLPRPLVAVTSDSIVGFIHADTSRDNDADALTGEVTALYLVQKQVGGGAGYQLWEAALNQLRDSGHTALTVWVLETNQRGRAFYERMSMTLDGATKKHTMGSSLLTEVRYRSSLDAT</sequence>
<evidence type="ECO:0000256" key="1">
    <source>
        <dbReference type="ARBA" id="ARBA00022679"/>
    </source>
</evidence>
<keyword evidence="2 4" id="KW-0012">Acyltransferase</keyword>
<accession>A0ABW4Q365</accession>
<dbReference type="InterPro" id="IPR016181">
    <property type="entry name" value="Acyl_CoA_acyltransferase"/>
</dbReference>
<keyword evidence="1 4" id="KW-0808">Transferase</keyword>
<dbReference type="Gene3D" id="3.40.630.30">
    <property type="match status" value="1"/>
</dbReference>
<protein>
    <submittedName>
        <fullName evidence="4">GNAT family N-acetyltransferase</fullName>
        <ecNumber evidence="4">2.3.-.-</ecNumber>
    </submittedName>
</protein>
<dbReference type="PANTHER" id="PTHR43877:SF1">
    <property type="entry name" value="ACETYLTRANSFERASE"/>
    <property type="match status" value="1"/>
</dbReference>